<dbReference type="PANTHER" id="PTHR46967">
    <property type="entry name" value="INSULIN-LIKE GROWTH FACTOR BINDING PROTEIN,N-TERMINAL"/>
    <property type="match status" value="1"/>
</dbReference>
<dbReference type="KEGG" id="tgo:TGME49_292020"/>
<feature type="compositionally biased region" description="Polar residues" evidence="2">
    <location>
        <begin position="6398"/>
        <end position="6411"/>
    </location>
</feature>
<dbReference type="InterPro" id="IPR011641">
    <property type="entry name" value="Tyr-kin_ephrin_A/B_rcpt-like"/>
</dbReference>
<feature type="compositionally biased region" description="Acidic residues" evidence="2">
    <location>
        <begin position="3321"/>
        <end position="3340"/>
    </location>
</feature>
<feature type="transmembrane region" description="Helical" evidence="3">
    <location>
        <begin position="6540"/>
        <end position="6560"/>
    </location>
</feature>
<organism evidence="6 7">
    <name type="scientific">Toxoplasma gondii (strain ATCC 50611 / Me49)</name>
    <dbReference type="NCBI Taxonomy" id="508771"/>
    <lineage>
        <taxon>Eukaryota</taxon>
        <taxon>Sar</taxon>
        <taxon>Alveolata</taxon>
        <taxon>Apicomplexa</taxon>
        <taxon>Conoidasida</taxon>
        <taxon>Coccidia</taxon>
        <taxon>Eucoccidiorida</taxon>
        <taxon>Eimeriorina</taxon>
        <taxon>Sarcocystidae</taxon>
        <taxon>Toxoplasma</taxon>
    </lineage>
</organism>
<evidence type="ECO:0000259" key="5">
    <source>
        <dbReference type="Pfam" id="PF24634"/>
    </source>
</evidence>
<dbReference type="PANTHER" id="PTHR46967:SF2">
    <property type="entry name" value="SUSHI, VON WILLEBRAND FACTOR TYPE A, EGF AND PENTRAXIN DOMAIN-CONTAINING PROTEIN 1-LIKE"/>
    <property type="match status" value="1"/>
</dbReference>
<dbReference type="Pfam" id="PF07699">
    <property type="entry name" value="Ephrin_rec_like"/>
    <property type="match status" value="3"/>
</dbReference>
<feature type="transmembrane region" description="Helical" evidence="3">
    <location>
        <begin position="6899"/>
        <end position="6919"/>
    </location>
</feature>
<feature type="region of interest" description="Disordered" evidence="2">
    <location>
        <begin position="1554"/>
        <end position="1574"/>
    </location>
</feature>
<dbReference type="CDD" id="cd22823">
    <property type="entry name" value="Gal_Rha_Lectin"/>
    <property type="match status" value="1"/>
</dbReference>
<evidence type="ECO:0000256" key="1">
    <source>
        <dbReference type="SAM" id="Coils"/>
    </source>
</evidence>
<dbReference type="SMART" id="SM01411">
    <property type="entry name" value="Ephrin_rec_like"/>
    <property type="match status" value="8"/>
</dbReference>
<dbReference type="EMBL" id="KE138832">
    <property type="protein sequence ID" value="EPT28115.1"/>
    <property type="molecule type" value="Genomic_DNA"/>
</dbReference>
<keyword evidence="3" id="KW-1133">Transmembrane helix</keyword>
<feature type="region of interest" description="Disordered" evidence="2">
    <location>
        <begin position="6379"/>
        <end position="6424"/>
    </location>
</feature>
<dbReference type="GeneID" id="7897818"/>
<dbReference type="Pfam" id="PF24634">
    <property type="entry name" value="DUF7631"/>
    <property type="match status" value="1"/>
</dbReference>
<feature type="compositionally biased region" description="Polar residues" evidence="2">
    <location>
        <begin position="7396"/>
        <end position="7405"/>
    </location>
</feature>
<dbReference type="OrthoDB" id="410989at2759"/>
<feature type="transmembrane region" description="Helical" evidence="3">
    <location>
        <begin position="6753"/>
        <end position="6779"/>
    </location>
</feature>
<keyword evidence="7" id="KW-1185">Reference proteome</keyword>
<feature type="domain" description="Tyrosine-protein kinase ephrin type A/B receptor-like" evidence="4">
    <location>
        <begin position="5974"/>
        <end position="6013"/>
    </location>
</feature>
<feature type="transmembrane region" description="Helical" evidence="3">
    <location>
        <begin position="221"/>
        <end position="238"/>
    </location>
</feature>
<feature type="transmembrane region" description="Helical" evidence="3">
    <location>
        <begin position="6502"/>
        <end position="6528"/>
    </location>
</feature>
<feature type="compositionally biased region" description="Low complexity" evidence="2">
    <location>
        <begin position="5768"/>
        <end position="5782"/>
    </location>
</feature>
<sequence length="7591" mass="817103">MTYCRKDKSTIELTAATAAPVSCEGAVTENFRTSRRSKEDPLVHLHSTLHGRSPLRQTCVNMDRVSPFCGTEGCVGSCAGSYCMGYGQCQCDINPHRARGERRTDRHGCTTGVHAHWTGAARRHASSLHPRGHRCQGKRRPCPLSLFPGSCRPCGSFGYPRSSMSSLASDANNSSSAADIVHDFCTKICDPVSVSSFAEVGGSPRSSDASSRPLGKALRKSRLVGFFLVPVFVVFFVLSSDATSSTRGVGVLSARADREEKSSVSSSSRASSSPRASALLVQTTYAENPYRDTKAAGYTGRSSRRSARARRRRAADGGEGKGFLGDMLNKSMLETRSRSTAADPYQQFTSCGSGMFVSTEVGEDGGVEKTAKVDESMNCWNVCAFVEDLVYDQCSSTPSPTECITRAVKSHSLVPDGYKGNCRYSSPQDVSPTFWDAEPDSEFCLDKGMNAWLKSDSWDDFVSKKPPGCIYPKQDPSIPASTPTAYVNDATSGLGEALASLVPVEYYVVVRDAEEAMNNPIEYGAYVASSIVPREYWDKVSSDAKDGWHVARAFSVPDKPAEFAALTTAADGSSTSANICLYAAVETANHSDGTSKTFVNYGMIAQTETCEGKIGVLPVADIRGSGILDSSAQEISRKTGFNLCVARRWVTRHLSENGIKSTAQVPMFQVALDAPCASFVSAYAYTDEVPSHWGQWEQYFVAKTYPLTRGIYGIPDAARCPWSYAVQYGLKCYTSIEYDFYMYLGSFAEGQIACRRLVSNIQVPSDFSRLAVMQTDDDEKIMTFLSEPGTFTWVGLFQGSQALLPVKTGFMDSGRVSEQTCPAEVLATGQFSHRNSEIEEKCLQAGANISTPGWKTTWGGLDGNSEIAPWDIKWCSGHPQTERNNRYVDCAGLRVNDNMESCIESAPCDEANPVFCTYPVDYGPYLETTTPQGQSSTGPRLPPYIGCLLRKTCVIQFTLTRPDTSSDTTLPGAHGTIWGVPSEGGFLAVKANCMAVNGPMIGPYRVTSTVNLASLAAFRSARPGLYELCYCNTNSPAVSVVTTGATPDTQCMHQSSFNQLIASLGLTKYNENVGFSQAVQLPTASATVSTKSVLALLGRDSWGGVPTVYCGWQSTGRSCPFDVRVTSNGNWKLRPFTTKLTFYPVDSSVLVTDLCTSEESPAIVVSVTIQSGDTGSAILDAEDATSLFYSVCEGKKFLGYVVLKEIGNAVEAKISLENVVLSDQTNVNADDVTLILRGEFTDALLLRSKVVAVSVESATDSDCSTLTLASLPESSVTIVPFPTLSSGTGDLVELHFKAGPSAKKLCWMETIAMGADRDSRTFSTYLVTFPRASTVRELSLEDSRCFGPSDHPCRFRVTPEPVPSEENPINASPYLPSTFRVYVMKDGCPSSAEDSVLDEIDNSSGADPVAANAKGILLELEWESESAMQAVLQPQYFPWLQAIGSANLCWVYTRGNAETECPIGSTSCGDTFGKMYAVGPTSDVQANVVVCLPGAPEPCLTTVEGVNLNLYERITDRMAALDTCGSDTGIGLLTPWGHYAGLIGSSLSALEDGVLRSRSGPSHPSSVSQPSPSFALLGQGLSQTKASFHGSDGRRRGSKSLMWSFATDSDLTDPSSGNTPSNATSLVFQIPFASEGGSLELCFRTGESDSDDLTRFTEPVGHVVYGWRLHGATLAVEATTNPNAVFYRVTVVSGIDAAGARSSTVVYLKPVKGYPEGTTVPCDYDLDTSGDVAHQVQGPVVSSDVDDVTWDDDLGGTSSPGSSASFKIPLLHYQGMAVCWSQLVEASPAQGSHSQSPFSVRSATLVGYFAGPSLPVLAENSDVAVACALAKTTCEIAVGPGRAAVDYTGGLAITPAFLDVRVTVVLDAELLAAPCPDPSDPGYENAIRATSQTRLVLPSDVLTPERQTFLVDSNARELLKTNGKAGICYRVDNCATESDAPTSDCTKFLGLALWVGPTAETPDKVTICKAQQRDCLLRIDGSNMDVVDYSAPRAAYAATCGEPGQYVTATLVQTSSTPSQETLDSDLVSNEHASWAAFAFAIQPASLWRLCWNPFDAATMQDEPAEDRFVVNRGFLVFPATPEVESERVELDSSSQTMLRLVISAMVTEAALEKVSRPDTPVTEHYVYVSPLLSHAIGVAEDVVCADADEETKVQWTSVDAKTPTAFGNEDSNDAATASRIHYSITAISVEQQVCWRSVYRAEDGTVVHEERIYLSKVPAVLTPELDTSVANQVSPLLTFCSLGTEEMCLVTLKPRASSDSTPATFPPGGELYVVHEGDCPSERADPKLVNAAGDGVPTTDTTVVRLHVVTFDTTRVALGFPEDDRTWMSARKAAALCFVFGENQCPASGACVERIGMIYWRGPRVFEDTQLRVLCNDPQGCDISVTGLNLNTYDLSYSRVAALDSCGEPGGLGRLDIVRYPAGYTQDSPVEPLDDYFTSDDSFGQGSFAINNMGRGVLTCGASEAVSVTTASWGPADLQNSKVACDPVDVLEHVAAHCEGKAICVVYPHTPRDDETVRSYIGLKQEEFLRLSDPCPGTANEDLRLVGTHTCVAGTRSVTPEVAMVETTSRVAAGGANYSNPSTDAMDMVVKLPPDIAKVYELCWNPDPVITLQPARYNVKVGVAQIVPVAGLVDLISTVFERIDDANVEVVLRGILAEEVAVNTSIYLKQIPDEGAISCSNDDQENAIGKATFMSYESGDAGTTVIRYRIAAVDSEKAVCWRWTSQDFAAGGGGVQSILIGTLPGTVNPVSRAWGEMMCSLPGGTDCSIEFEPDRLLGTYPTEEEPGSGAVTGFTDYAQFANLHSHLRKGTKIGLIAGRESCPEDPQDLAYQRFTQTGIAEGDISDSEVQETTIGLPISGGKPSSLVSTMSVGLLHWLAVHKDAIVCWVNADECKTTKTPRFATCTATVGTLSWKGPIPTEWSVTAVDLVCRTGGRCRLKIPGRNMFKLDLSESPVAIVRTCGGDEGPGIAKLQQTPVLYPSQQADDGVQSGSLLQTTMSLSSNQRRAVRQLRRSCKMGSEDHADRCDTRLATGNTAMGFAAGSRRHPSFMEVLLGSRKAPSSSVDDSIEVVTTIKTGGEYAICWNPSALSTNLSDFTVNIGRVFSYGLEQIDALCYSGSYCELNFTYIGSSNPTLFVGVKAVDCSDPDLTTELGSGGVFKTTGRNTISLSEPIPRRPQSSRVSYKLCWCDMNEVQECVGTSYSAPVGTLTVQFIEEKAVACQEAVGACSISFDASDFQGDSSGTIFLTQYSGTNADCMQPKKYVPHVSAIFGNIVVQVDQATLAATLGQHAAEQGSFAICRQMTAAIDEYTGSSNAVPEADENQVESAEPEQNAEGETPEQGAEEAGGNAAEPGAESGTQEGAVTPGVEPDGGEPVAPEVDSGGGESVAPGVDSGGGDSVAPGVDSGSGVAGTASEGVDEQSDLTTSQPEDLEAKSQTALGMVQLDDTGSDTSLQVTSSPALLGVLQFAGPASTEYQDETQVAVLGMATRIAVVTQGFDRFIDTDITADSSDIPTGVAHVRLVPAGGCGHDNGSNSVVLSLSQVIQKESDLPEKAIYSQEEILQINTGAIRKLDVCWCDLGTACKKDTDFTIRVLSVGLVAPEQDLAVKCPCGSKCPFEFQGVSEAPQHGVEPDYFVKNDGCSGAPAELPDQGHLVTVVSSAIAAEHSDDAVADVDRSPAGELETLNKQIQAFRAEVDRTSVFASGTTEGSREYAICYCAFRTGGCANDALIRIGTLTVYDVWRDKMSAVVADDVTIRPPSPPFSGIQGTLYAQAGAVTLPVSTLPDKAYQIDLSTLEGRRTPASVVDVRYCESEVTQSCDDEGAPRIDLTQIELKGPVSLSFEDECRLGFRCTIVTEVFNPTEEEKLAALASCGSSSEHDYGLSSGVRTAEDNPAKAVEVTFEWEKTLPDVGRSELDFCWCKKTNQVDCSSVDQYTLKVGTLYITGLAAGQEATCHVGSVCVAHLKGYRLVEEVVNVRVVAGECGTAGSEISGLPNGGIFVPEQVAESSAEVSLIEPFFGLAVETAAICQCPMPTQACESEADYAWEAGRYIFSGPSERVVINALSGQGVEVEIPWRGEQDTASDFFILTRDTMCSGTTSGLIDGVVDNGLGHLEDGEVAWEEFAYHGGIYSVCYCRRSTPLATGSANPFSGGSASASQHLCGTVAEYRVSVALVLLSGPVTSNAIFSCFGGLACHVDISVAGGDSLESQEFLDSAALQVSTESCGADVIMEAMLSDSEESSDTLDDSSSDAQMKTFNQRFGFPNVVTVSAGYYVACWKPATSSPALLLGDFVVKGPVADKTPLESSSGEDIDVAVTYVGLESSDEAKAMRIQIAPIPEGRENDAFDCASLNLSEAQPYLRYTNLNRAPDTVESVSVQFSRIVWKAVSILIDNQSPNVLPGSYFAICFCNGNRGDCSVSENYFFQTNKWAVGGLSQRTLDEPLPVGRTITLTLPGKRLPLHNHLMLLPSLDRSTFAERHCGDAGGAGDGRIISATRLAHVTDWVAFKEVTITSASRTTLMCWCGGDNCQTGDKFRTFVGSLSVEFPKFEATSAVIGGTFTVTLRGSVLRAQDAITVVDQSKQCGEEGTDEMDASAVEVPVGLEVTDLIQLRQARVVQADSTADSTSLSVADTSTPLVWQSWPIKTKPSVSGRLRVCYCSSEGGVCTGASRFSVWVGNVQVKGPSTGEVEIVTVDGEAKVETSGVSLALTDKLRIFAKSLAASDTVRDRRELCESGITAESTTVVADYVSPDGRTETFPVDLEPGFRYVLCWSGGTGASTQSARAKPAVTRAAPTVNLPSLYRANSGSNASTVQLAEEATAALNMLQQAASTGSATSALAPHAETETPTETWSYLDAITPTGFSTGLEFRLVQNFESEVLYIPGSPNVSHSYVAYVGQKDLQADCEEIKQNPLITMETMIHIQDDSVSFSVGRISEAGLYPVCVCDSTANECYDVGTAHVDKTYWKTVAELVYDNRFFMLPCVTRGIQASAADGQSWSEDRVWLPDGMGAWSFVLTTTDSDSKPAPVLKRTPATGSKAATWVNFYEKGLRSTVACATGSGQRIFFLGPGVVYMMDPVPGLTPDLSTATGQMFTHSVLKPVDFSVREPYIFFSDYETQVITSINIENPSLTHAFFPTDPVMLFSAGVKVMDTDENFMALCVADTFNHIVGRLNISFDTMNKPQSQVTGTPWTAYFGTPKTAQNGINGFSYPFALTSYSPQSTSEAELMSLLLVTELVSDRLVFLDLSNNGLTFYKQISLSERHLISGLQSVDKTVMLISRAWPPTSKSGGMDAYVSLLNLEDVGGDLYFTYPDFRSKLQSGLFYSFEPLITGSVIQSFKEVSGSDLAKMGLTLNSATGVISGTVSHTGPFTIAVAGGDLLETFTWTISGEAGCRSGEYFDSTNNACELCPVGTFRDQEANLQKCHDIKPYSTTLSPGSTHLAQCRCFPGFEIGNLGDCHPCGAGTYKSSISDTKCTGRCPGNMHSYIQGAENEEDLLCMCDAGYYEDGGGCTPCQQGYYCPGEHSPPEPCPENHTTKGGASKSISDCVCVAGYTKQGDACVECDRLSYKGTTGNDACTGCPQPAAKGDRDALIASTKLDEAQFTTKPGAKKVSDCMLCASGFFYDVSNGGCTPCRKNYYCPGTDQEPRACVENATTLRGGAESTFDCKCPKGYGGSVARNPLDKAIVCVACPKNTFQHLDGVMTDCLPCPPFTMTKSTKSASFSACVARPGFYLSSRLSDMSRSLAESRSDDGTVGDDVDLDDNALSGTTNSGWTTSSSNSERVRKAEVQYENMSDEELLDLPRLCQRGTGLIDILLPEVKMQKYTNSFEQCIIACARNVYCTSLTFTNEGNAVPAMTASVTNHTGTFIIGYWICELHMYGPPVDQETVASITDPITETVVPASWTVSCAMQRPESDTVWRSVTYEECPVNAYCPGDEEAQIYQCPASSVTLANRASAAEHCKCIPGYHLSGRQCEPCRVGTYKNTTDNTNCAECPTGFTTENLASISAYDCACIPGLYMIANADADAEGEADHTPADGSSNSSEDSIVTHPKPDADSSDSQAPAEQTEGHAGNTNQQVDAADGETPDTTHEEASETESVSAVELRGGLLVRGDGGVLQRAFKASQNSASKRSSRALGDAIGEEQGLSFYQTTAAPWLQPDIRQELEKIVTLHPCVSCYKHMYCPGLWMDPPVNQIHMPPQHCPEGSTVPLSTALSDSVEKCLCMAGYAVVEGSTGGTHEDNAYFGCEKCAAGTYKELQENAPCAGRCMRDAETIEGAVAKIQCFCKIGKYAVVAEDAEGIITCQDCIAGGVCPGGLKTRARQAVEQDHSFVKITIDDHQVPFPSSGFYAVYKPLNETVWSPAMVPMVASFTGDTFKEFTDTGPAPDDHTDEGGANLDSTGGSGEPSSSAPVDPSGENEGQLLTGTTGAVSALQMRSRANDTSVHQYDRIPDIHPCVDDVRCRGGSHNSCVHGSAGYLCSACEEDYSEIRYKSGCQACLPLWLDSFIFILMRLVVCGIIWIITALTIIAVQQQACIHPVLIRIVMSHMFFLSVYGLMPATSQSQLAGWASIYRLFFFEFYFALHPYFKMPCFFRSLGIVMPEAHVWYWQHFFQIFVPFIDAVLLTIIGAICVATYKVMYSAYISRVLVVLEEARQAHGDDMWTEKTIRKIESERCLGMFRYIYGTSTPWENFVRLCTDLIPAYTAIWFWHFPTFVIECTMLMGCIETRYKSEDPISVLAAFPVQICSFENPYFLSGLILGGVGLLVWGVGSIAGFVAYMSGDHSSDTIEQRFKHGFLVNGYQYAYRWWEGVIGLRKTCVALIITMYVHANASGAQEIFRNSANLALTVLSTALQLQLEPFDKRSHDMANRMEFYGLMVNIIIGVIFQGSYYFEVFKYMGAIPLAVAIFYYLYVLWSLFVEWGRMVMMRPHLVSIPSLWRYYNRVTRSLARLYTSRNAKIYYNYITKDMVLEAATKSRVFHLRRLLLRRKKTSYRKINYENRTYFVAALSDSLSQLVIAWCQFTIPGDWLDFTIRYAFCYCFWQRYQDNRSLRVPLDLEEFEAVKPTLFSDWYYDSEKNDPQGEGDIDFGTEILEGGEITFNTAEQDFLDLMLDDDVYDDSPITLMELYVAVQSMQHVPQRQLRRLHLAYRERMTQAGDSTAPQLRKENHALEGELEELNRALLEMAGADENMPDLTFSPLDFFFTVEMVNQAQLEVERLRGLIESEIDDIARARAAQAVAVHLELSMNEAADVDRLLEAMETDERTTKEEEMTRIGYVEESTSRMEKKAGLAGRRARLAFADKRPPVNLDDKRRIKLGLAAGVGGAQRRRIGLVTRGAEGPPGAKRRIGRHEVEFHRTVQGLAAGAAPAAGLRSHMGTSSSLGDQLGDDRRTVRLGTNLSTPSAVGNKRTLRRDTSGASAELIVDTAPKAPAATRTLSPLLDREPPVVESEGSVGERRESPTPSRSPSGTTRTVGSVVRSVTPEPSDSVGREESGSEAPLISPSASSLASPRSLSPLTERRGSQSSDLGGRRRLGPLTGPRPPPPVGEAAPAEAPSPSPRSSSPLAAQPKGQGLPLGKRQLKKPGSPKQE</sequence>
<protein>
    <submittedName>
        <fullName evidence="6">GCC2 and GCC3 domain-containing protein</fullName>
    </submittedName>
</protein>
<feature type="domain" description="DUF7631" evidence="5">
    <location>
        <begin position="6303"/>
        <end position="6349"/>
    </location>
</feature>
<evidence type="ECO:0000313" key="7">
    <source>
        <dbReference type="Proteomes" id="UP000001529"/>
    </source>
</evidence>
<keyword evidence="3" id="KW-0472">Membrane</keyword>
<feature type="compositionally biased region" description="Polar residues" evidence="2">
    <location>
        <begin position="6039"/>
        <end position="6048"/>
    </location>
</feature>
<feature type="compositionally biased region" description="Basic and acidic residues" evidence="2">
    <location>
        <begin position="6379"/>
        <end position="6393"/>
    </location>
</feature>
<proteinExistence type="predicted"/>
<dbReference type="RefSeq" id="XP_002368544.2">
    <property type="nucleotide sequence ID" value="XM_002368503.2"/>
</dbReference>
<evidence type="ECO:0000259" key="4">
    <source>
        <dbReference type="Pfam" id="PF07699"/>
    </source>
</evidence>
<feature type="transmembrane region" description="Helical" evidence="3">
    <location>
        <begin position="6874"/>
        <end position="6893"/>
    </location>
</feature>
<feature type="compositionally biased region" description="Low complexity" evidence="2">
    <location>
        <begin position="263"/>
        <end position="276"/>
    </location>
</feature>
<evidence type="ECO:0000313" key="6">
    <source>
        <dbReference type="EMBL" id="EPT28115.1"/>
    </source>
</evidence>
<feature type="compositionally biased region" description="Low complexity" evidence="2">
    <location>
        <begin position="7462"/>
        <end position="7484"/>
    </location>
</feature>
<keyword evidence="3" id="KW-0812">Transmembrane</keyword>
<feature type="domain" description="Tyrosine-protein kinase ephrin type A/B receptor-like" evidence="4">
    <location>
        <begin position="5456"/>
        <end position="5496"/>
    </location>
</feature>
<feature type="region of interest" description="Disordered" evidence="2">
    <location>
        <begin position="3316"/>
        <end position="3433"/>
    </location>
</feature>
<dbReference type="InterPro" id="IPR056048">
    <property type="entry name" value="CRMPA/B-like_DUF7631"/>
</dbReference>
<gene>
    <name evidence="6" type="ORF">TGME49_292020</name>
</gene>
<keyword evidence="1" id="KW-0175">Coiled coil</keyword>
<dbReference type="Proteomes" id="UP000001529">
    <property type="component" value="Chromosome IX"/>
</dbReference>
<feature type="compositionally biased region" description="Acidic residues" evidence="2">
    <location>
        <begin position="5755"/>
        <end position="5764"/>
    </location>
</feature>
<feature type="region of interest" description="Disordered" evidence="2">
    <location>
        <begin position="7367"/>
        <end position="7591"/>
    </location>
</feature>
<accession>S8G8P0</accession>
<feature type="compositionally biased region" description="Low complexity" evidence="2">
    <location>
        <begin position="1557"/>
        <end position="1573"/>
    </location>
</feature>
<feature type="compositionally biased region" description="Low complexity" evidence="2">
    <location>
        <begin position="7548"/>
        <end position="7570"/>
    </location>
</feature>
<dbReference type="VEuPathDB" id="ToxoDB:TGME49_292020"/>
<evidence type="ECO:0000256" key="2">
    <source>
        <dbReference type="SAM" id="MobiDB-lite"/>
    </source>
</evidence>
<feature type="compositionally biased region" description="Low complexity" evidence="2">
    <location>
        <begin position="3342"/>
        <end position="3360"/>
    </location>
</feature>
<feature type="transmembrane region" description="Helical" evidence="3">
    <location>
        <begin position="6615"/>
        <end position="6636"/>
    </location>
</feature>
<feature type="coiled-coil region" evidence="1">
    <location>
        <begin position="7162"/>
        <end position="7230"/>
    </location>
</feature>
<dbReference type="EMBL" id="CM002044">
    <property type="protein sequence ID" value="EPT28115.1"/>
    <property type="molecule type" value="Genomic_DNA"/>
</dbReference>
<feature type="region of interest" description="Disordered" evidence="2">
    <location>
        <begin position="5746"/>
        <end position="5787"/>
    </location>
</feature>
<feature type="region of interest" description="Disordered" evidence="2">
    <location>
        <begin position="6031"/>
        <end position="6104"/>
    </location>
</feature>
<feature type="region of interest" description="Disordered" evidence="2">
    <location>
        <begin position="291"/>
        <end position="323"/>
    </location>
</feature>
<feature type="compositionally biased region" description="Basic residues" evidence="2">
    <location>
        <begin position="302"/>
        <end position="313"/>
    </location>
</feature>
<dbReference type="Gene3D" id="2.10.50.10">
    <property type="entry name" value="Tumor Necrosis Factor Receptor, subunit A, domain 2"/>
    <property type="match status" value="5"/>
</dbReference>
<feature type="region of interest" description="Disordered" evidence="2">
    <location>
        <begin position="248"/>
        <end position="276"/>
    </location>
</feature>
<evidence type="ECO:0000256" key="3">
    <source>
        <dbReference type="SAM" id="Phobius"/>
    </source>
</evidence>
<feature type="domain" description="Tyrosine-protein kinase ephrin type A/B receptor-like" evidence="4">
    <location>
        <begin position="5689"/>
        <end position="5727"/>
    </location>
</feature>
<reference evidence="6" key="1">
    <citation type="submission" date="2013-04" db="EMBL/GenBank/DDBJ databases">
        <authorList>
            <person name="Sibley D."/>
            <person name="Venepally P."/>
            <person name="Karamycheva S."/>
            <person name="Hadjithomas M."/>
            <person name="Khan A."/>
            <person name="Brunk B."/>
            <person name="Roos D."/>
            <person name="Caler E."/>
            <person name="Lorenzi H."/>
        </authorList>
    </citation>
    <scope>NUCLEOTIDE SEQUENCE [LARGE SCALE GENOMIC DNA]</scope>
    <source>
        <strain evidence="6">ME49</strain>
    </source>
</reference>
<dbReference type="SUPFAM" id="SSF57184">
    <property type="entry name" value="Growth factor receptor domain"/>
    <property type="match status" value="2"/>
</dbReference>
<dbReference type="InterPro" id="IPR009030">
    <property type="entry name" value="Growth_fac_rcpt_cys_sf"/>
</dbReference>
<feature type="compositionally biased region" description="Low complexity" evidence="2">
    <location>
        <begin position="7497"/>
        <end position="7529"/>
    </location>
</feature>
<name>S8G8P0_TOXGM</name>